<dbReference type="EMBL" id="PGGS01000066">
    <property type="protein sequence ID" value="PNH10109.1"/>
    <property type="molecule type" value="Genomic_DNA"/>
</dbReference>
<sequence length="84" mass="9039">MVNSPPRIVFSDIDGTTMHEPKEGDQKDATLLLTPPSASGRQDSVRQAAEARPEHFVVAKPAVQGTVAGTEEMLNAVLQHYGLQ</sequence>
<reference evidence="2 3" key="1">
    <citation type="journal article" date="2017" name="Mol. Biol. Evol.">
        <title>The 4-celled Tetrabaena socialis nuclear genome reveals the essential components for genetic control of cell number at the origin of multicellularity in the volvocine lineage.</title>
        <authorList>
            <person name="Featherston J."/>
            <person name="Arakaki Y."/>
            <person name="Hanschen E.R."/>
            <person name="Ferris P.J."/>
            <person name="Michod R.E."/>
            <person name="Olson B.J.S.C."/>
            <person name="Nozaki H."/>
            <person name="Durand P.M."/>
        </authorList>
    </citation>
    <scope>NUCLEOTIDE SEQUENCE [LARGE SCALE GENOMIC DNA]</scope>
    <source>
        <strain evidence="2 3">NIES-571</strain>
    </source>
</reference>
<evidence type="ECO:0000313" key="3">
    <source>
        <dbReference type="Proteomes" id="UP000236333"/>
    </source>
</evidence>
<keyword evidence="3" id="KW-1185">Reference proteome</keyword>
<protein>
    <submittedName>
        <fullName evidence="2">Uncharacterized protein</fullName>
    </submittedName>
</protein>
<name>A0A2J8AC60_9CHLO</name>
<proteinExistence type="predicted"/>
<dbReference type="OrthoDB" id="407888at2759"/>
<dbReference type="AlphaFoldDB" id="A0A2J8AC60"/>
<feature type="compositionally biased region" description="Basic and acidic residues" evidence="1">
    <location>
        <begin position="17"/>
        <end position="28"/>
    </location>
</feature>
<accession>A0A2J8AC60</accession>
<feature type="region of interest" description="Disordered" evidence="1">
    <location>
        <begin position="1"/>
        <end position="31"/>
    </location>
</feature>
<dbReference type="Proteomes" id="UP000236333">
    <property type="component" value="Unassembled WGS sequence"/>
</dbReference>
<evidence type="ECO:0000313" key="2">
    <source>
        <dbReference type="EMBL" id="PNH10109.1"/>
    </source>
</evidence>
<organism evidence="2 3">
    <name type="scientific">Tetrabaena socialis</name>
    <dbReference type="NCBI Taxonomy" id="47790"/>
    <lineage>
        <taxon>Eukaryota</taxon>
        <taxon>Viridiplantae</taxon>
        <taxon>Chlorophyta</taxon>
        <taxon>core chlorophytes</taxon>
        <taxon>Chlorophyceae</taxon>
        <taxon>CS clade</taxon>
        <taxon>Chlamydomonadales</taxon>
        <taxon>Tetrabaenaceae</taxon>
        <taxon>Tetrabaena</taxon>
    </lineage>
</organism>
<evidence type="ECO:0000256" key="1">
    <source>
        <dbReference type="SAM" id="MobiDB-lite"/>
    </source>
</evidence>
<comment type="caution">
    <text evidence="2">The sequence shown here is derived from an EMBL/GenBank/DDBJ whole genome shotgun (WGS) entry which is preliminary data.</text>
</comment>
<gene>
    <name evidence="2" type="ORF">TSOC_003192</name>
</gene>